<accession>A0ABU4TR66</accession>
<organism evidence="1 2">
    <name type="scientific">Lentzea kristufekii</name>
    <dbReference type="NCBI Taxonomy" id="3095430"/>
    <lineage>
        <taxon>Bacteria</taxon>
        <taxon>Bacillati</taxon>
        <taxon>Actinomycetota</taxon>
        <taxon>Actinomycetes</taxon>
        <taxon>Pseudonocardiales</taxon>
        <taxon>Pseudonocardiaceae</taxon>
        <taxon>Lentzea</taxon>
    </lineage>
</organism>
<proteinExistence type="predicted"/>
<name>A0ABU4TR66_9PSEU</name>
<dbReference type="Gene3D" id="3.40.50.300">
    <property type="entry name" value="P-loop containing nucleotide triphosphate hydrolases"/>
    <property type="match status" value="1"/>
</dbReference>
<gene>
    <name evidence="1" type="ORF">SK571_13555</name>
</gene>
<dbReference type="RefSeq" id="WP_319984385.1">
    <property type="nucleotide sequence ID" value="NZ_JAXAVV010000005.1"/>
</dbReference>
<reference evidence="1 2" key="2">
    <citation type="submission" date="2023-11" db="EMBL/GenBank/DDBJ databases">
        <authorList>
            <person name="Lara A.C."/>
            <person name="Chronakova A."/>
        </authorList>
    </citation>
    <scope>NUCLEOTIDE SEQUENCE [LARGE SCALE GENOMIC DNA]</scope>
    <source>
        <strain evidence="1 2">BCCO 10_0798</strain>
    </source>
</reference>
<reference evidence="1 2" key="1">
    <citation type="submission" date="2023-11" db="EMBL/GenBank/DDBJ databases">
        <title>Lentzea sokolovensis, sp. nov., Lentzea kristufkii, sp. nov., and Lentzea miocenensis, sp. nov., rare actinobacteria from Sokolov Coal Basin, Miocene lacustrine sediment, Czech Republic.</title>
        <authorList>
            <person name="Lara A."/>
            <person name="Kotroba L."/>
            <person name="Nouioui I."/>
            <person name="Neumann-Schaal M."/>
            <person name="Mast Y."/>
            <person name="Chronakova A."/>
        </authorList>
    </citation>
    <scope>NUCLEOTIDE SEQUENCE [LARGE SCALE GENOMIC DNA]</scope>
    <source>
        <strain evidence="1 2">BCCO 10_0798</strain>
    </source>
</reference>
<dbReference type="Proteomes" id="UP001271792">
    <property type="component" value="Unassembled WGS sequence"/>
</dbReference>
<evidence type="ECO:0000313" key="1">
    <source>
        <dbReference type="EMBL" id="MDX8050412.1"/>
    </source>
</evidence>
<evidence type="ECO:0000313" key="2">
    <source>
        <dbReference type="Proteomes" id="UP001271792"/>
    </source>
</evidence>
<dbReference type="InterPro" id="IPR027417">
    <property type="entry name" value="P-loop_NTPase"/>
</dbReference>
<protein>
    <recommendedName>
        <fullName evidence="3">Phage terminase-like protein, large subunit, contains N-terminal HTH domain</fullName>
    </recommendedName>
</protein>
<comment type="caution">
    <text evidence="1">The sequence shown here is derived from an EMBL/GenBank/DDBJ whole genome shotgun (WGS) entry which is preliminary data.</text>
</comment>
<dbReference type="EMBL" id="JAXAVV010000005">
    <property type="protein sequence ID" value="MDX8050412.1"/>
    <property type="molecule type" value="Genomic_DNA"/>
</dbReference>
<sequence length="509" mass="56773">MPTSPPTSAIALPRPRIEVAPPYVGTYGPLAGQLMARAGKPLDPWQQDAVDLMLAYDEDRQWVCFEYCELCSRQNGKGALLEARVLFGFLVLGEELIMWSAHQYKTAKEAFRRMRKLLRKLGTVINDNLVVIDGIYVKIHSSHGFEGFERVDTEARIQFIARSKDSGRGLTGDLNIIDEAYDYDMSEQEALGPTMLAVQNPQFIYTSSPPLSSDSGEILYSLRDRAMAMIEDGEEDALGYRDWGMEGDLDQLDGVDFDDPANYRATNPALHCGRVTIPKIKKLRKMLGTRGFGRECFGLWPRKREGGGAFDLKKWAAMLDEASSRWGDVAIAVDIEPERDYAAIGLAGVRVDELEHWQMLDFQAGVDWVVDRVVEHRDVLRPIAIAMGSGTFKSLETALKAVGITPPKDPKKPHRGDLMVLDYLEMSAATGLALDVVNERKARHIGQEALNDAVRDTKVRRTTDSIVFSRKDKESRTSPIVTVAQARYALDTWLPVVVDADYDVLDSVG</sequence>
<evidence type="ECO:0008006" key="3">
    <source>
        <dbReference type="Google" id="ProtNLM"/>
    </source>
</evidence>
<keyword evidence="2" id="KW-1185">Reference proteome</keyword>